<organism evidence="1 2">
    <name type="scientific">Thiohalorhabdus denitrificans</name>
    <dbReference type="NCBI Taxonomy" id="381306"/>
    <lineage>
        <taxon>Bacteria</taxon>
        <taxon>Pseudomonadati</taxon>
        <taxon>Pseudomonadota</taxon>
        <taxon>Gammaproteobacteria</taxon>
        <taxon>Thiohalorhabdales</taxon>
        <taxon>Thiohalorhabdaceae</taxon>
        <taxon>Thiohalorhabdus</taxon>
    </lineage>
</organism>
<dbReference type="AlphaFoldDB" id="A0A0P9GLH4"/>
<dbReference type="STRING" id="381306.AN478_03475"/>
<proteinExistence type="predicted"/>
<dbReference type="EMBL" id="FMUN01000005">
    <property type="protein sequence ID" value="SCY41928.1"/>
    <property type="molecule type" value="Genomic_DNA"/>
</dbReference>
<dbReference type="InterPro" id="IPR003787">
    <property type="entry name" value="Sulphur_relay_DsrE/F-like"/>
</dbReference>
<protein>
    <submittedName>
        <fullName evidence="1">Uncharacterized protein</fullName>
    </submittedName>
</protein>
<name>A0A0P9GLH4_9GAMM</name>
<dbReference type="InterPro" id="IPR027396">
    <property type="entry name" value="DsrEFH-like"/>
</dbReference>
<dbReference type="Proteomes" id="UP000183104">
    <property type="component" value="Unassembled WGS sequence"/>
</dbReference>
<dbReference type="SUPFAM" id="SSF75169">
    <property type="entry name" value="DsrEFH-like"/>
    <property type="match status" value="1"/>
</dbReference>
<dbReference type="InterPro" id="IPR006311">
    <property type="entry name" value="TAT_signal"/>
</dbReference>
<gene>
    <name evidence="1" type="ORF">SAMN05661077_2084</name>
</gene>
<dbReference type="PANTHER" id="PTHR37691:SF1">
    <property type="entry name" value="BLR3518 PROTEIN"/>
    <property type="match status" value="1"/>
</dbReference>
<reference evidence="2" key="1">
    <citation type="submission" date="2016-10" db="EMBL/GenBank/DDBJ databases">
        <authorList>
            <person name="Varghese N."/>
        </authorList>
    </citation>
    <scope>NUCLEOTIDE SEQUENCE [LARGE SCALE GENOMIC DNA]</scope>
    <source>
        <strain evidence="2">HL 19</strain>
    </source>
</reference>
<dbReference type="RefSeq" id="WP_054965241.1">
    <property type="nucleotide sequence ID" value="NZ_FMUN01000005.1"/>
</dbReference>
<evidence type="ECO:0000313" key="2">
    <source>
        <dbReference type="Proteomes" id="UP000183104"/>
    </source>
</evidence>
<dbReference type="Pfam" id="PF02635">
    <property type="entry name" value="DsrE"/>
    <property type="match status" value="1"/>
</dbReference>
<dbReference type="Gene3D" id="3.40.1260.10">
    <property type="entry name" value="DsrEFH-like"/>
    <property type="match status" value="1"/>
</dbReference>
<sequence>MKAWFKPRNAASSGGTDTGRRGVLRGLAGTVGGGLLALGGARTAQAQDELAFPGENPDAKVLYQLNRNDPEYQGHIMHSASVVLQNYDNNAAIVVECFGPGIHLLLEEPRSPVDPEVRERIQSLAAYDVKFHACGETLKALGLGKEALIDEATYVASGVVDMVELQKNEGYTYVAW</sequence>
<keyword evidence="2" id="KW-1185">Reference proteome</keyword>
<dbReference type="OrthoDB" id="5794490at2"/>
<evidence type="ECO:0000313" key="1">
    <source>
        <dbReference type="EMBL" id="SCY41928.1"/>
    </source>
</evidence>
<dbReference type="PANTHER" id="PTHR37691">
    <property type="entry name" value="BLR3518 PROTEIN"/>
    <property type="match status" value="1"/>
</dbReference>
<accession>A0A0P9GLH4</accession>
<dbReference type="PROSITE" id="PS51318">
    <property type="entry name" value="TAT"/>
    <property type="match status" value="1"/>
</dbReference>